<keyword evidence="3" id="KW-1185">Reference proteome</keyword>
<dbReference type="EMBL" id="JANYMP010000026">
    <property type="protein sequence ID" value="MCS7482788.1"/>
    <property type="molecule type" value="Genomic_DNA"/>
</dbReference>
<reference evidence="2" key="1">
    <citation type="submission" date="2022-08" db="EMBL/GenBank/DDBJ databases">
        <authorList>
            <person name="Tistechok S."/>
            <person name="Samborskyy M."/>
            <person name="Roman I."/>
        </authorList>
    </citation>
    <scope>NUCLEOTIDE SEQUENCE</scope>
    <source>
        <strain evidence="2">DSM 103496</strain>
    </source>
</reference>
<feature type="transmembrane region" description="Helical" evidence="1">
    <location>
        <begin position="41"/>
        <end position="74"/>
    </location>
</feature>
<evidence type="ECO:0000313" key="2">
    <source>
        <dbReference type="EMBL" id="MCS7482788.1"/>
    </source>
</evidence>
<dbReference type="Proteomes" id="UP001141259">
    <property type="component" value="Unassembled WGS sequence"/>
</dbReference>
<name>A0A9X3A5Y4_9PSEU</name>
<dbReference type="AlphaFoldDB" id="A0A9X3A5Y4"/>
<keyword evidence="1" id="KW-0472">Membrane</keyword>
<proteinExistence type="predicted"/>
<protein>
    <submittedName>
        <fullName evidence="2">DUF3040 domain-containing protein</fullName>
    </submittedName>
</protein>
<gene>
    <name evidence="2" type="ORF">NZH93_38580</name>
</gene>
<evidence type="ECO:0000313" key="3">
    <source>
        <dbReference type="Proteomes" id="UP001141259"/>
    </source>
</evidence>
<keyword evidence="1" id="KW-1133">Transmembrane helix</keyword>
<accession>A0A9X3A5Y4</accession>
<comment type="caution">
    <text evidence="2">The sequence shown here is derived from an EMBL/GenBank/DDBJ whole genome shotgun (WGS) entry which is preliminary data.</text>
</comment>
<dbReference type="Pfam" id="PF11239">
    <property type="entry name" value="DUF3040"/>
    <property type="match status" value="1"/>
</dbReference>
<sequence>MLSESERRSLAEIEHQFRLEEPLLDNRLKIGRAAPRPSTVLAILFGAIGTFLLAMGVIGAALGCFGMVSVVLLLRGTTWR</sequence>
<dbReference type="RefSeq" id="WP_259628252.1">
    <property type="nucleotide sequence ID" value="NZ_JANYMP010000026.1"/>
</dbReference>
<keyword evidence="1" id="KW-0812">Transmembrane</keyword>
<organism evidence="2 3">
    <name type="scientific">Umezawaea endophytica</name>
    <dbReference type="NCBI Taxonomy" id="1654476"/>
    <lineage>
        <taxon>Bacteria</taxon>
        <taxon>Bacillati</taxon>
        <taxon>Actinomycetota</taxon>
        <taxon>Actinomycetes</taxon>
        <taxon>Pseudonocardiales</taxon>
        <taxon>Pseudonocardiaceae</taxon>
        <taxon>Umezawaea</taxon>
    </lineage>
</organism>
<dbReference type="InterPro" id="IPR021401">
    <property type="entry name" value="DUF3040"/>
</dbReference>
<evidence type="ECO:0000256" key="1">
    <source>
        <dbReference type="SAM" id="Phobius"/>
    </source>
</evidence>